<keyword evidence="9" id="KW-0902">Two-component regulatory system</keyword>
<dbReference type="InterPro" id="IPR003594">
    <property type="entry name" value="HATPase_dom"/>
</dbReference>
<proteinExistence type="predicted"/>
<dbReference type="InterPro" id="IPR050428">
    <property type="entry name" value="TCS_sensor_his_kinase"/>
</dbReference>
<evidence type="ECO:0000256" key="1">
    <source>
        <dbReference type="ARBA" id="ARBA00000085"/>
    </source>
</evidence>
<comment type="subcellular location">
    <subcellularLocation>
        <location evidence="2">Membrane</location>
    </subcellularLocation>
</comment>
<evidence type="ECO:0000313" key="11">
    <source>
        <dbReference type="EMBL" id="NEL77045.1"/>
    </source>
</evidence>
<keyword evidence="8" id="KW-1133">Transmembrane helix</keyword>
<dbReference type="CDD" id="cd00082">
    <property type="entry name" value="HisKA"/>
    <property type="match status" value="1"/>
</dbReference>
<dbReference type="InterPro" id="IPR036097">
    <property type="entry name" value="HisK_dim/P_sf"/>
</dbReference>
<dbReference type="Pfam" id="PF00672">
    <property type="entry name" value="HAMP"/>
    <property type="match status" value="1"/>
</dbReference>
<dbReference type="Pfam" id="PF00512">
    <property type="entry name" value="HisKA"/>
    <property type="match status" value="1"/>
</dbReference>
<dbReference type="Gene3D" id="3.30.565.10">
    <property type="entry name" value="Histidine kinase-like ATPase, C-terminal domain"/>
    <property type="match status" value="1"/>
</dbReference>
<reference evidence="11 12" key="1">
    <citation type="submission" date="2019-11" db="EMBL/GenBank/DDBJ databases">
        <title>Genome-resolved metagenomics to study the prevalence of co-infection and intraspecific heterogeneity among plant pathogen metapopulations.</title>
        <authorList>
            <person name="Newberry E."/>
            <person name="Bhandari R."/>
            <person name="Kemble J."/>
            <person name="Sikora E."/>
            <person name="Potnis N."/>
        </authorList>
    </citation>
    <scope>NUCLEOTIDE SEQUENCE [LARGE SCALE GENOMIC DNA]</scope>
    <source>
        <strain evidence="11">Xp_Tom_Tuscaloosa_18b</strain>
    </source>
</reference>
<comment type="catalytic activity">
    <reaction evidence="1">
        <text>ATP + protein L-histidine = ADP + protein N-phospho-L-histidine.</text>
        <dbReference type="EC" id="2.7.13.3"/>
    </reaction>
</comment>
<dbReference type="PRINTS" id="PR00344">
    <property type="entry name" value="BCTRLSENSOR"/>
</dbReference>
<comment type="caution">
    <text evidence="11">The sequence shown here is derived from an EMBL/GenBank/DDBJ whole genome shotgun (WGS) entry which is preliminary data.</text>
</comment>
<dbReference type="EMBL" id="JAAGYU010000051">
    <property type="protein sequence ID" value="NEL77045.1"/>
    <property type="molecule type" value="Genomic_DNA"/>
</dbReference>
<evidence type="ECO:0000256" key="3">
    <source>
        <dbReference type="ARBA" id="ARBA00012438"/>
    </source>
</evidence>
<evidence type="ECO:0000256" key="9">
    <source>
        <dbReference type="ARBA" id="ARBA00023012"/>
    </source>
</evidence>
<dbReference type="PANTHER" id="PTHR45436:SF5">
    <property type="entry name" value="SENSOR HISTIDINE KINASE TRCS"/>
    <property type="match status" value="1"/>
</dbReference>
<dbReference type="Gene3D" id="1.10.287.130">
    <property type="match status" value="1"/>
</dbReference>
<dbReference type="GO" id="GO:0000155">
    <property type="term" value="F:phosphorelay sensor kinase activity"/>
    <property type="evidence" value="ECO:0007669"/>
    <property type="project" value="InterPro"/>
</dbReference>
<dbReference type="InterPro" id="IPR003661">
    <property type="entry name" value="HisK_dim/P_dom"/>
</dbReference>
<keyword evidence="6" id="KW-0812">Transmembrane</keyword>
<dbReference type="Gene3D" id="6.10.340.10">
    <property type="match status" value="1"/>
</dbReference>
<sequence>MKLGITAKLFLAILAACVAVLLINGIAVQAFVKRQFLDYLNEQGVERMQETLPRVRAEYARHGSWEFVRDNPDAWFVLMRPERGPGPPREAPPISDQTGAVFRFALLDQDYTPVIGNPDVGRHDILRPVVVGGRTVGWMAMLPFQKALAAADARFYAAQQRAWWAIGGACLLVAALLGWLLSRTLLRRLRGLTQATHLLAAGDYATRIDAAARDELGQLARDFNLLAQALEHNERARRDFMADISHELRTPLAVLRAELEALQDGIRPMTPNSLGSLHQQVGQLGKLIEDLYDVSLTDVGALAYRRAPVDLAVILATVLDGLHARFAAAQLQVQAQIDAGPLQLDGDERRLQQLLGNLLENTLRYTDAGGTVQVHCVRRGAVLELVVEDSAPGVDADKRARLFERFYRTEASRNRASGGSGLGLAICRNIAEAHGGSIHAEASALGGLRMVLRLPALAA</sequence>
<dbReference type="GeneID" id="61777207"/>
<dbReference type="RefSeq" id="WP_008574883.1">
    <property type="nucleotide sequence ID" value="NZ_CP018475.1"/>
</dbReference>
<keyword evidence="7 11" id="KW-0418">Kinase</keyword>
<evidence type="ECO:0000256" key="10">
    <source>
        <dbReference type="ARBA" id="ARBA00023136"/>
    </source>
</evidence>
<keyword evidence="4" id="KW-0597">Phosphoprotein</keyword>
<dbReference type="EC" id="2.7.13.3" evidence="3"/>
<dbReference type="SMART" id="SM00388">
    <property type="entry name" value="HisKA"/>
    <property type="match status" value="1"/>
</dbReference>
<dbReference type="InterPro" id="IPR036890">
    <property type="entry name" value="HATPase_C_sf"/>
</dbReference>
<dbReference type="NCBIfam" id="NF012163">
    <property type="entry name" value="BaeS_SmeS"/>
    <property type="match status" value="1"/>
</dbReference>
<dbReference type="GO" id="GO:0005886">
    <property type="term" value="C:plasma membrane"/>
    <property type="evidence" value="ECO:0007669"/>
    <property type="project" value="UniProtKB-ARBA"/>
</dbReference>
<dbReference type="SUPFAM" id="SSF158472">
    <property type="entry name" value="HAMP domain-like"/>
    <property type="match status" value="1"/>
</dbReference>
<dbReference type="SMART" id="SM00304">
    <property type="entry name" value="HAMP"/>
    <property type="match status" value="1"/>
</dbReference>
<evidence type="ECO:0000256" key="6">
    <source>
        <dbReference type="ARBA" id="ARBA00022692"/>
    </source>
</evidence>
<evidence type="ECO:0000256" key="8">
    <source>
        <dbReference type="ARBA" id="ARBA00022989"/>
    </source>
</evidence>
<evidence type="ECO:0000256" key="2">
    <source>
        <dbReference type="ARBA" id="ARBA00004370"/>
    </source>
</evidence>
<dbReference type="PANTHER" id="PTHR45436">
    <property type="entry name" value="SENSOR HISTIDINE KINASE YKOH"/>
    <property type="match status" value="1"/>
</dbReference>
<dbReference type="SUPFAM" id="SSF55874">
    <property type="entry name" value="ATPase domain of HSP90 chaperone/DNA topoisomerase II/histidine kinase"/>
    <property type="match status" value="1"/>
</dbReference>
<evidence type="ECO:0000256" key="4">
    <source>
        <dbReference type="ARBA" id="ARBA00022553"/>
    </source>
</evidence>
<dbReference type="CDD" id="cd06225">
    <property type="entry name" value="HAMP"/>
    <property type="match status" value="1"/>
</dbReference>
<gene>
    <name evidence="11" type="primary">baeS</name>
    <name evidence="11" type="ORF">G3W61_12425</name>
</gene>
<protein>
    <recommendedName>
        <fullName evidence="3">histidine kinase</fullName>
        <ecNumber evidence="3">2.7.13.3</ecNumber>
    </recommendedName>
</protein>
<evidence type="ECO:0000256" key="5">
    <source>
        <dbReference type="ARBA" id="ARBA00022679"/>
    </source>
</evidence>
<organism evidence="11 12">
    <name type="scientific">Xanthomonas perforans</name>
    <dbReference type="NCBI Taxonomy" id="442694"/>
    <lineage>
        <taxon>Bacteria</taxon>
        <taxon>Pseudomonadati</taxon>
        <taxon>Pseudomonadota</taxon>
        <taxon>Gammaproteobacteria</taxon>
        <taxon>Lysobacterales</taxon>
        <taxon>Lysobacteraceae</taxon>
        <taxon>Xanthomonas</taxon>
    </lineage>
</organism>
<dbReference type="SUPFAM" id="SSF47384">
    <property type="entry name" value="Homodimeric domain of signal transducing histidine kinase"/>
    <property type="match status" value="1"/>
</dbReference>
<dbReference type="SMART" id="SM00387">
    <property type="entry name" value="HATPase_c"/>
    <property type="match status" value="1"/>
</dbReference>
<name>A0A0G8XH68_XANPE</name>
<keyword evidence="10" id="KW-0472">Membrane</keyword>
<dbReference type="InterPro" id="IPR003660">
    <property type="entry name" value="HAMP_dom"/>
</dbReference>
<dbReference type="InterPro" id="IPR005467">
    <property type="entry name" value="His_kinase_dom"/>
</dbReference>
<accession>A0A0G8XH68</accession>
<dbReference type="FunFam" id="3.30.565.10:FF:000006">
    <property type="entry name" value="Sensor histidine kinase WalK"/>
    <property type="match status" value="1"/>
</dbReference>
<dbReference type="AlphaFoldDB" id="A0A0G8XH68"/>
<evidence type="ECO:0000256" key="7">
    <source>
        <dbReference type="ARBA" id="ARBA00022777"/>
    </source>
</evidence>
<evidence type="ECO:0000313" key="12">
    <source>
        <dbReference type="Proteomes" id="UP000471082"/>
    </source>
</evidence>
<dbReference type="InterPro" id="IPR004358">
    <property type="entry name" value="Sig_transdc_His_kin-like_C"/>
</dbReference>
<dbReference type="Pfam" id="PF02518">
    <property type="entry name" value="HATPase_c"/>
    <property type="match status" value="1"/>
</dbReference>
<dbReference type="PROSITE" id="PS50109">
    <property type="entry name" value="HIS_KIN"/>
    <property type="match status" value="1"/>
</dbReference>
<dbReference type="KEGG" id="xpe:BJD13_15395"/>
<dbReference type="Proteomes" id="UP000471082">
    <property type="component" value="Unassembled WGS sequence"/>
</dbReference>
<dbReference type="PROSITE" id="PS50885">
    <property type="entry name" value="HAMP"/>
    <property type="match status" value="1"/>
</dbReference>
<keyword evidence="5" id="KW-0808">Transferase</keyword>